<gene>
    <name evidence="11" type="ORF">CLEI1391_LOCUS9493</name>
</gene>
<evidence type="ECO:0000256" key="3">
    <source>
        <dbReference type="ARBA" id="ARBA00022598"/>
    </source>
</evidence>
<dbReference type="EMBL" id="HBFB01016938">
    <property type="protein sequence ID" value="CAD8680281.1"/>
    <property type="molecule type" value="Transcribed_RNA"/>
</dbReference>
<dbReference type="GO" id="GO:0003676">
    <property type="term" value="F:nucleic acid binding"/>
    <property type="evidence" value="ECO:0007669"/>
    <property type="project" value="InterPro"/>
</dbReference>
<feature type="coiled-coil region" evidence="9">
    <location>
        <begin position="4"/>
        <end position="31"/>
    </location>
</feature>
<evidence type="ECO:0000256" key="4">
    <source>
        <dbReference type="ARBA" id="ARBA00022741"/>
    </source>
</evidence>
<evidence type="ECO:0000256" key="2">
    <source>
        <dbReference type="ARBA" id="ARBA00012816"/>
    </source>
</evidence>
<comment type="catalytic activity">
    <reaction evidence="8">
        <text>tRNA(Asn) + L-asparagine + ATP = L-asparaginyl-tRNA(Asn) + AMP + diphosphate + H(+)</text>
        <dbReference type="Rhea" id="RHEA:11180"/>
        <dbReference type="Rhea" id="RHEA-COMP:9659"/>
        <dbReference type="Rhea" id="RHEA-COMP:9674"/>
        <dbReference type="ChEBI" id="CHEBI:15378"/>
        <dbReference type="ChEBI" id="CHEBI:30616"/>
        <dbReference type="ChEBI" id="CHEBI:33019"/>
        <dbReference type="ChEBI" id="CHEBI:58048"/>
        <dbReference type="ChEBI" id="CHEBI:78442"/>
        <dbReference type="ChEBI" id="CHEBI:78515"/>
        <dbReference type="ChEBI" id="CHEBI:456215"/>
        <dbReference type="EC" id="6.1.1.22"/>
    </reaction>
</comment>
<protein>
    <recommendedName>
        <fullName evidence="2">asparagine--tRNA ligase</fullName>
        <ecNumber evidence="2">6.1.1.22</ecNumber>
    </recommendedName>
</protein>
<dbReference type="CDD" id="cd04318">
    <property type="entry name" value="EcAsnRS_like_N"/>
    <property type="match status" value="1"/>
</dbReference>
<dbReference type="Pfam" id="PF01336">
    <property type="entry name" value="tRNA_anti-codon"/>
    <property type="match status" value="1"/>
</dbReference>
<dbReference type="NCBIfam" id="NF003037">
    <property type="entry name" value="PRK03932.1"/>
    <property type="match status" value="1"/>
</dbReference>
<evidence type="ECO:0000259" key="10">
    <source>
        <dbReference type="PROSITE" id="PS50862"/>
    </source>
</evidence>
<evidence type="ECO:0000256" key="5">
    <source>
        <dbReference type="ARBA" id="ARBA00022840"/>
    </source>
</evidence>
<dbReference type="InterPro" id="IPR012340">
    <property type="entry name" value="NA-bd_OB-fold"/>
</dbReference>
<dbReference type="GO" id="GO:0005524">
    <property type="term" value="F:ATP binding"/>
    <property type="evidence" value="ECO:0007669"/>
    <property type="project" value="UniProtKB-KW"/>
</dbReference>
<feature type="domain" description="Aminoacyl-transfer RNA synthetases class-II family profile" evidence="10">
    <location>
        <begin position="348"/>
        <end position="581"/>
    </location>
</feature>
<dbReference type="SUPFAM" id="SSF55681">
    <property type="entry name" value="Class II aaRS and biotin synthetases"/>
    <property type="match status" value="1"/>
</dbReference>
<dbReference type="Gene3D" id="3.30.930.10">
    <property type="entry name" value="Bira Bifunctional Protein, Domain 2"/>
    <property type="match status" value="1"/>
</dbReference>
<dbReference type="GO" id="GO:0006421">
    <property type="term" value="P:asparaginyl-tRNA aminoacylation"/>
    <property type="evidence" value="ECO:0007669"/>
    <property type="project" value="InterPro"/>
</dbReference>
<dbReference type="SUPFAM" id="SSF50249">
    <property type="entry name" value="Nucleic acid-binding proteins"/>
    <property type="match status" value="1"/>
</dbReference>
<dbReference type="NCBIfam" id="TIGR00457">
    <property type="entry name" value="asnS"/>
    <property type="match status" value="1"/>
</dbReference>
<dbReference type="PANTHER" id="PTHR22594">
    <property type="entry name" value="ASPARTYL/LYSYL-TRNA SYNTHETASE"/>
    <property type="match status" value="1"/>
</dbReference>
<dbReference type="InterPro" id="IPR004365">
    <property type="entry name" value="NA-bd_OB_tRNA"/>
</dbReference>
<dbReference type="GO" id="GO:0004816">
    <property type="term" value="F:asparagine-tRNA ligase activity"/>
    <property type="evidence" value="ECO:0007669"/>
    <property type="project" value="UniProtKB-EC"/>
</dbReference>
<sequence length="591" mass="64798">MASNGDLAAEVEALRKQVAALETNIKQKEAQLNTVWPYSRSYGRTSIKTVLGADDGGKSMIGKSLRVGGWVKTGREAGAGAFAFLEVNDGSCFESIQVMVTKEVAEAVGGLRKIVPSGTSVLVEGELAATPEGTKQAVELKATSIAHIGECDAGTYPMAKKKTSYEFLREKMHLRPRTNTIGAVARIRNALAFATHSFFQQNGFLYVHTPIITASDCEGAGEMFQVTTLMSKAEQAAGAAPAVSEAELASLRARASEQGEKVKAAKAAAAADKGNAELAAASKAAIDSLMKIKDELAKAEEAARVVGGLRRTPEGKIDYKDDFFGRPAFLTVSGQLQGEFYACALSNIYTFGPTFRAEMSYTGRHLAEFWMIEPEIAFCDLKDDMQCAEDYVRFCCKFLLDNCRQDLEFVAKMIDSSAIERLEQVAHTPFKRVTYTEAIELLEKAVAGGKKFEYPVSWGIDLATEHERFLTEDIFKQPVIVYNYPKDIKAFYMKLNEDGKTVAAMDVLVPKVGELIGGSQREDRYDVLKQRIEAQGMDIAPYEPYLDIRKYGSVPHSGFGLGFERLILFATGLENIREVIPFPRWPGNAQC</sequence>
<keyword evidence="4" id="KW-0547">Nucleotide-binding</keyword>
<keyword evidence="7" id="KW-0030">Aminoacyl-tRNA synthetase</keyword>
<dbReference type="FunFam" id="3.30.930.10:FF:000016">
    <property type="entry name" value="Asparagine--tRNA ligase"/>
    <property type="match status" value="1"/>
</dbReference>
<keyword evidence="5" id="KW-0067">ATP-binding</keyword>
<dbReference type="InterPro" id="IPR002312">
    <property type="entry name" value="Asp/Asn-tRNA-synth_IIb"/>
</dbReference>
<dbReference type="PROSITE" id="PS50862">
    <property type="entry name" value="AA_TRNA_LIGASE_II"/>
    <property type="match status" value="1"/>
</dbReference>
<dbReference type="Pfam" id="PF00152">
    <property type="entry name" value="tRNA-synt_2"/>
    <property type="match status" value="2"/>
</dbReference>
<proteinExistence type="inferred from homology"/>
<evidence type="ECO:0000313" key="11">
    <source>
        <dbReference type="EMBL" id="CAD8680281.1"/>
    </source>
</evidence>
<accession>A0A7S0RKV4</accession>
<dbReference type="EC" id="6.1.1.22" evidence="2"/>
<dbReference type="InterPro" id="IPR004522">
    <property type="entry name" value="Asn-tRNA-ligase"/>
</dbReference>
<dbReference type="InterPro" id="IPR004364">
    <property type="entry name" value="Aa-tRNA-synt_II"/>
</dbReference>
<dbReference type="CDD" id="cd00776">
    <property type="entry name" value="AsxRS_core"/>
    <property type="match status" value="1"/>
</dbReference>
<dbReference type="GO" id="GO:0005739">
    <property type="term" value="C:mitochondrion"/>
    <property type="evidence" value="ECO:0007669"/>
    <property type="project" value="TreeGrafter"/>
</dbReference>
<dbReference type="PANTHER" id="PTHR22594:SF34">
    <property type="entry name" value="ASPARAGINE--TRNA LIGASE, MITOCHONDRIAL-RELATED"/>
    <property type="match status" value="1"/>
</dbReference>
<name>A0A7S0RKV4_9CHLO</name>
<keyword evidence="3" id="KW-0436">Ligase</keyword>
<dbReference type="AlphaFoldDB" id="A0A7S0RKV4"/>
<dbReference type="InterPro" id="IPR006195">
    <property type="entry name" value="aa-tRNA-synth_II"/>
</dbReference>
<keyword evidence="9" id="KW-0175">Coiled coil</keyword>
<evidence type="ECO:0000256" key="1">
    <source>
        <dbReference type="ARBA" id="ARBA00008226"/>
    </source>
</evidence>
<dbReference type="Gene3D" id="2.40.50.140">
    <property type="entry name" value="Nucleic acid-binding proteins"/>
    <property type="match status" value="1"/>
</dbReference>
<dbReference type="InterPro" id="IPR045864">
    <property type="entry name" value="aa-tRNA-synth_II/BPL/LPL"/>
</dbReference>
<dbReference type="HAMAP" id="MF_00534">
    <property type="entry name" value="Asn_tRNA_synth"/>
    <property type="match status" value="1"/>
</dbReference>
<dbReference type="PRINTS" id="PR01042">
    <property type="entry name" value="TRNASYNTHASP"/>
</dbReference>
<keyword evidence="6" id="KW-0648">Protein biosynthesis</keyword>
<evidence type="ECO:0000256" key="8">
    <source>
        <dbReference type="ARBA" id="ARBA00047844"/>
    </source>
</evidence>
<comment type="similarity">
    <text evidence="1">Belongs to the class-II aminoacyl-tRNA synthetase family.</text>
</comment>
<evidence type="ECO:0000256" key="6">
    <source>
        <dbReference type="ARBA" id="ARBA00022917"/>
    </source>
</evidence>
<organism evidence="11">
    <name type="scientific">Chlamydomonas leiostraca</name>
    <dbReference type="NCBI Taxonomy" id="1034604"/>
    <lineage>
        <taxon>Eukaryota</taxon>
        <taxon>Viridiplantae</taxon>
        <taxon>Chlorophyta</taxon>
        <taxon>core chlorophytes</taxon>
        <taxon>Chlorophyceae</taxon>
        <taxon>CS clade</taxon>
        <taxon>Chlamydomonadales</taxon>
        <taxon>Chlamydomonadaceae</taxon>
        <taxon>Chlamydomonas</taxon>
    </lineage>
</organism>
<evidence type="ECO:0000256" key="9">
    <source>
        <dbReference type="SAM" id="Coils"/>
    </source>
</evidence>
<reference evidence="11" key="1">
    <citation type="submission" date="2021-01" db="EMBL/GenBank/DDBJ databases">
        <authorList>
            <person name="Corre E."/>
            <person name="Pelletier E."/>
            <person name="Niang G."/>
            <person name="Scheremetjew M."/>
            <person name="Finn R."/>
            <person name="Kale V."/>
            <person name="Holt S."/>
            <person name="Cochrane G."/>
            <person name="Meng A."/>
            <person name="Brown T."/>
            <person name="Cohen L."/>
        </authorList>
    </citation>
    <scope>NUCLEOTIDE SEQUENCE</scope>
    <source>
        <strain evidence="11">SAG 11-49</strain>
    </source>
</reference>
<evidence type="ECO:0000256" key="7">
    <source>
        <dbReference type="ARBA" id="ARBA00023146"/>
    </source>
</evidence>